<name>A0A6L5WJU7_9BACT</name>
<dbReference type="Pfam" id="PF15607">
    <property type="entry name" value="Ntox44"/>
    <property type="match status" value="1"/>
</dbReference>
<gene>
    <name evidence="2" type="ORF">F1B92_08610</name>
</gene>
<feature type="domain" description="Bacterial toxin 44" evidence="1">
    <location>
        <begin position="40"/>
        <end position="145"/>
    </location>
</feature>
<dbReference type="AlphaFoldDB" id="A0A6L5WJU7"/>
<evidence type="ECO:0000259" key="1">
    <source>
        <dbReference type="Pfam" id="PF15607"/>
    </source>
</evidence>
<dbReference type="EMBL" id="VWSJ01000094">
    <property type="protein sequence ID" value="MSN97216.1"/>
    <property type="molecule type" value="Genomic_DNA"/>
</dbReference>
<reference evidence="2 3" key="1">
    <citation type="submission" date="2019-09" db="EMBL/GenBank/DDBJ databases">
        <authorList>
            <person name="Silva M."/>
            <person name="Pereira G."/>
            <person name="Lopes-Da-Costa L."/>
            <person name="Silva E."/>
        </authorList>
    </citation>
    <scope>NUCLEOTIDE SEQUENCE [LARGE SCALE GENOMIC DNA]</scope>
    <source>
        <strain evidence="2 3">FMV-PI01</strain>
    </source>
</reference>
<comment type="caution">
    <text evidence="2">The sequence shown here is derived from an EMBL/GenBank/DDBJ whole genome shotgun (WGS) entry which is preliminary data.</text>
</comment>
<feature type="non-terminal residue" evidence="2">
    <location>
        <position position="203"/>
    </location>
</feature>
<organism evidence="2 3">
    <name type="scientific">Campylobacter portucalensis</name>
    <dbReference type="NCBI Taxonomy" id="2608384"/>
    <lineage>
        <taxon>Bacteria</taxon>
        <taxon>Pseudomonadati</taxon>
        <taxon>Campylobacterota</taxon>
        <taxon>Epsilonproteobacteria</taxon>
        <taxon>Campylobacterales</taxon>
        <taxon>Campylobacteraceae</taxon>
        <taxon>Campylobacter</taxon>
    </lineage>
</organism>
<sequence length="203" mass="22624">MSRYNGEIPNGASIEANIREMQEYSKTHGYDQTLCYFYLKVKGGGEWDYKRQDKEAMANHTKSKYEDFGNYNYGAVGKAIGLPTSVLLSGAGGAQITSSGGLSFPLSAVYDYFNGLINGDSSRDFGLNDDSVDRKNILDGIDDYNDTYGKDYDLIDGAIDFWKNINDFASSELSDLDFWKDIFDIGLDNLNGWIDFIGDFLDG</sequence>
<keyword evidence="3" id="KW-1185">Reference proteome</keyword>
<proteinExistence type="predicted"/>
<reference evidence="2 3" key="2">
    <citation type="submission" date="2020-03" db="EMBL/GenBank/DDBJ databases">
        <title>Campylobacter portucalensis sp. nov., a new species of Campylobacter isolated from the reproductive tract of bulls.</title>
        <authorList>
            <person name="Silva M.F."/>
            <person name="Pereira G."/>
            <person name="Carneiro C."/>
            <person name="Hemphill A."/>
            <person name="Mateus L."/>
            <person name="Lopes-Da-Costa L."/>
            <person name="Silva E."/>
        </authorList>
    </citation>
    <scope>NUCLEOTIDE SEQUENCE [LARGE SCALE GENOMIC DNA]</scope>
    <source>
        <strain evidence="2 3">FMV-PI01</strain>
    </source>
</reference>
<protein>
    <recommendedName>
        <fullName evidence="1">Bacterial toxin 44 domain-containing protein</fullName>
    </recommendedName>
</protein>
<evidence type="ECO:0000313" key="3">
    <source>
        <dbReference type="Proteomes" id="UP000476338"/>
    </source>
</evidence>
<accession>A0A6L5WJU7</accession>
<dbReference type="InterPro" id="IPR028946">
    <property type="entry name" value="Ntox44"/>
</dbReference>
<dbReference type="Proteomes" id="UP000476338">
    <property type="component" value="Unassembled WGS sequence"/>
</dbReference>
<dbReference type="RefSeq" id="WP_154571455.1">
    <property type="nucleotide sequence ID" value="NZ_VWSJ01000094.1"/>
</dbReference>
<evidence type="ECO:0000313" key="2">
    <source>
        <dbReference type="EMBL" id="MSN97216.1"/>
    </source>
</evidence>